<dbReference type="Pfam" id="PF13193">
    <property type="entry name" value="AMP-binding_C"/>
    <property type="match status" value="1"/>
</dbReference>
<dbReference type="RefSeq" id="WP_011939223.1">
    <property type="nucleotide sequence ID" value="NC_009483.1"/>
</dbReference>
<dbReference type="OrthoDB" id="9799237at2"/>
<dbReference type="InterPro" id="IPR025110">
    <property type="entry name" value="AMP-bd_C"/>
</dbReference>
<dbReference type="GO" id="GO:0005737">
    <property type="term" value="C:cytoplasm"/>
    <property type="evidence" value="ECO:0007669"/>
    <property type="project" value="TreeGrafter"/>
</dbReference>
<dbReference type="InterPro" id="IPR045851">
    <property type="entry name" value="AMP-bd_C_sf"/>
</dbReference>
<dbReference type="PANTHER" id="PTHR45527">
    <property type="entry name" value="NONRIBOSOMAL PEPTIDE SYNTHETASE"/>
    <property type="match status" value="1"/>
</dbReference>
<feature type="domain" description="AMP-dependent synthetase/ligase" evidence="1">
    <location>
        <begin position="10"/>
        <end position="385"/>
    </location>
</feature>
<evidence type="ECO:0000313" key="4">
    <source>
        <dbReference type="Proteomes" id="UP000006695"/>
    </source>
</evidence>
<dbReference type="PANTHER" id="PTHR45527:SF1">
    <property type="entry name" value="FATTY ACID SYNTHASE"/>
    <property type="match status" value="1"/>
</dbReference>
<dbReference type="HOGENOM" id="CLU_000022_2_12_7"/>
<dbReference type="EMBL" id="CP000698">
    <property type="protein sequence ID" value="ABQ26530.1"/>
    <property type="molecule type" value="Genomic_DNA"/>
</dbReference>
<protein>
    <submittedName>
        <fullName evidence="3">Amino acid adenylation domain</fullName>
    </submittedName>
</protein>
<dbReference type="InterPro" id="IPR010071">
    <property type="entry name" value="AA_adenyl_dom"/>
</dbReference>
<feature type="domain" description="AMP-binding enzyme C-terminal" evidence="2">
    <location>
        <begin position="444"/>
        <end position="519"/>
    </location>
</feature>
<evidence type="ECO:0000259" key="2">
    <source>
        <dbReference type="Pfam" id="PF13193"/>
    </source>
</evidence>
<dbReference type="PROSITE" id="PS00455">
    <property type="entry name" value="AMP_BINDING"/>
    <property type="match status" value="1"/>
</dbReference>
<dbReference type="CDD" id="cd05930">
    <property type="entry name" value="A_NRPS"/>
    <property type="match status" value="1"/>
</dbReference>
<dbReference type="InterPro" id="IPR000873">
    <property type="entry name" value="AMP-dep_synth/lig_dom"/>
</dbReference>
<dbReference type="Pfam" id="PF00501">
    <property type="entry name" value="AMP-binding"/>
    <property type="match status" value="1"/>
</dbReference>
<dbReference type="InterPro" id="IPR042099">
    <property type="entry name" value="ANL_N_sf"/>
</dbReference>
<dbReference type="Proteomes" id="UP000006695">
    <property type="component" value="Chromosome"/>
</dbReference>
<dbReference type="Gene3D" id="3.30.300.30">
    <property type="match status" value="1"/>
</dbReference>
<reference evidence="3 4" key="1">
    <citation type="submission" date="2007-05" db="EMBL/GenBank/DDBJ databases">
        <title>Complete sequence of Geobacter uraniireducens Rf4.</title>
        <authorList>
            <consortium name="US DOE Joint Genome Institute"/>
            <person name="Copeland A."/>
            <person name="Lucas S."/>
            <person name="Lapidus A."/>
            <person name="Barry K."/>
            <person name="Detter J.C."/>
            <person name="Glavina del Rio T."/>
            <person name="Hammon N."/>
            <person name="Israni S."/>
            <person name="Dalin E."/>
            <person name="Tice H."/>
            <person name="Pitluck S."/>
            <person name="Chertkov O."/>
            <person name="Brettin T."/>
            <person name="Bruce D."/>
            <person name="Han C."/>
            <person name="Schmutz J."/>
            <person name="Larimer F."/>
            <person name="Land M."/>
            <person name="Hauser L."/>
            <person name="Kyrpides N."/>
            <person name="Mikhailova N."/>
            <person name="Shelobolina E."/>
            <person name="Aklujkar M."/>
            <person name="Lovley D."/>
            <person name="Richardson P."/>
        </authorList>
    </citation>
    <scope>NUCLEOTIDE SEQUENCE [LARGE SCALE GENOMIC DNA]</scope>
    <source>
        <strain evidence="3 4">Rf4</strain>
    </source>
</reference>
<dbReference type="STRING" id="351605.Gura_2351"/>
<sequence length="541" mass="60150">MCGYLLQHLLEHSARKYPDNVAVVFKEKSVTYSELEQQSNDLARKLQQSGIKKGDRVGIMLSKSIETIVSLFGILKSGAIYVPIDPSAPVNRITYIIKHCGIECLIASSPNLNTLLSDSEEQMSVTKAIVVGKDHDESRHLNILAECLPFYQVSDNGDSEFQSVEMSDSSPAYILHTSGSTGNPKGVAISHLNALTFVEMAARFFKISETDRFCNHAPLHFDLSVFDIFVAVKCGAAIVLLPELLSTFPVKLSEFIAKEQITIWNSVSSVLTMLADKGMLERHSFDALRIVHFSGDIMPAKYLRVLTKHMGNASFFNIYGQTEANSSMFYPIGELPDDDAWRIPIGRPFPNFEVFALNDAGEVISRVGEDGELYVGSSTVALGYWGEEWMTGDKFVPDPRYPVSRKIVYKTGDLVRIDGHGNYVFSGRKDNMVKSRGYRIELEEIETVLSSHPEIMAAVVLPIPDELVGNRIVAVIVPMSNRTVGKEDVVRHCATRLPKYMMPEIMEFRDSLPMTSSGKIDRKTLAGICAGNYRHSQEDSV</sequence>
<dbReference type="InterPro" id="IPR020845">
    <property type="entry name" value="AMP-binding_CS"/>
</dbReference>
<dbReference type="NCBIfam" id="TIGR01733">
    <property type="entry name" value="AA-adenyl-dom"/>
    <property type="match status" value="1"/>
</dbReference>
<dbReference type="KEGG" id="gur:Gura_2351"/>
<evidence type="ECO:0000313" key="3">
    <source>
        <dbReference type="EMBL" id="ABQ26530.1"/>
    </source>
</evidence>
<keyword evidence="4" id="KW-1185">Reference proteome</keyword>
<dbReference type="GO" id="GO:0044550">
    <property type="term" value="P:secondary metabolite biosynthetic process"/>
    <property type="evidence" value="ECO:0007669"/>
    <property type="project" value="TreeGrafter"/>
</dbReference>
<dbReference type="SUPFAM" id="SSF56801">
    <property type="entry name" value="Acetyl-CoA synthetase-like"/>
    <property type="match status" value="1"/>
</dbReference>
<dbReference type="AlphaFoldDB" id="A5G412"/>
<evidence type="ECO:0000259" key="1">
    <source>
        <dbReference type="Pfam" id="PF00501"/>
    </source>
</evidence>
<dbReference type="GO" id="GO:0031177">
    <property type="term" value="F:phosphopantetheine binding"/>
    <property type="evidence" value="ECO:0007669"/>
    <property type="project" value="TreeGrafter"/>
</dbReference>
<gene>
    <name evidence="3" type="ordered locus">Gura_2351</name>
</gene>
<name>A5G412_GEOUR</name>
<dbReference type="Gene3D" id="3.40.50.12780">
    <property type="entry name" value="N-terminal domain of ligase-like"/>
    <property type="match status" value="1"/>
</dbReference>
<proteinExistence type="predicted"/>
<organism evidence="3 4">
    <name type="scientific">Geotalea uraniireducens (strain Rf4)</name>
    <name type="common">Geobacter uraniireducens</name>
    <dbReference type="NCBI Taxonomy" id="351605"/>
    <lineage>
        <taxon>Bacteria</taxon>
        <taxon>Pseudomonadati</taxon>
        <taxon>Thermodesulfobacteriota</taxon>
        <taxon>Desulfuromonadia</taxon>
        <taxon>Geobacterales</taxon>
        <taxon>Geobacteraceae</taxon>
        <taxon>Geotalea</taxon>
    </lineage>
</organism>
<dbReference type="GO" id="GO:0043041">
    <property type="term" value="P:amino acid activation for nonribosomal peptide biosynthetic process"/>
    <property type="evidence" value="ECO:0007669"/>
    <property type="project" value="TreeGrafter"/>
</dbReference>
<accession>A5G412</accession>